<keyword evidence="4 10" id="KW-0732">Signal</keyword>
<dbReference type="PANTHER" id="PTHR10030:SF37">
    <property type="entry name" value="ALPHA-L-FUCOSIDASE-RELATED"/>
    <property type="match status" value="1"/>
</dbReference>
<dbReference type="SMART" id="SM00812">
    <property type="entry name" value="Alpha_L_fucos"/>
    <property type="match status" value="1"/>
</dbReference>
<organism evidence="13 14">
    <name type="scientific">Ignelater luminosus</name>
    <name type="common">Cucubano</name>
    <name type="synonym">Pyrophorus luminosus</name>
    <dbReference type="NCBI Taxonomy" id="2038154"/>
    <lineage>
        <taxon>Eukaryota</taxon>
        <taxon>Metazoa</taxon>
        <taxon>Ecdysozoa</taxon>
        <taxon>Arthropoda</taxon>
        <taxon>Hexapoda</taxon>
        <taxon>Insecta</taxon>
        <taxon>Pterygota</taxon>
        <taxon>Neoptera</taxon>
        <taxon>Endopterygota</taxon>
        <taxon>Coleoptera</taxon>
        <taxon>Polyphaga</taxon>
        <taxon>Elateriformia</taxon>
        <taxon>Elateroidea</taxon>
        <taxon>Elateridae</taxon>
        <taxon>Agrypninae</taxon>
        <taxon>Pyrophorini</taxon>
        <taxon>Ignelater</taxon>
    </lineage>
</organism>
<name>A0A8K0G3D1_IGNLU</name>
<dbReference type="InterPro" id="IPR017853">
    <property type="entry name" value="GH"/>
</dbReference>
<dbReference type="OrthoDB" id="6039950at2759"/>
<protein>
    <recommendedName>
        <fullName evidence="8">Putative alpha-L-fucosidase</fullName>
        <ecNumber evidence="3">3.2.1.51</ecNumber>
    </recommendedName>
    <alternativeName>
        <fullName evidence="9">Alpha-L-fucoside fucohydrolase</fullName>
    </alternativeName>
</protein>
<evidence type="ECO:0000259" key="11">
    <source>
        <dbReference type="Pfam" id="PF01120"/>
    </source>
</evidence>
<dbReference type="InterPro" id="IPR031919">
    <property type="entry name" value="Fucosidase_C"/>
</dbReference>
<keyword evidence="6" id="KW-0325">Glycoprotein</keyword>
<evidence type="ECO:0000256" key="4">
    <source>
        <dbReference type="ARBA" id="ARBA00022729"/>
    </source>
</evidence>
<proteinExistence type="inferred from homology"/>
<dbReference type="SUPFAM" id="SSF51445">
    <property type="entry name" value="(Trans)glycosidases"/>
    <property type="match status" value="1"/>
</dbReference>
<keyword evidence="5 10" id="KW-0378">Hydrolase</keyword>
<dbReference type="Pfam" id="PF01120">
    <property type="entry name" value="Alpha_L_fucos"/>
    <property type="match status" value="1"/>
</dbReference>
<evidence type="ECO:0000256" key="10">
    <source>
        <dbReference type="PIRNR" id="PIRNR001092"/>
    </source>
</evidence>
<comment type="caution">
    <text evidence="13">The sequence shown here is derived from an EMBL/GenBank/DDBJ whole genome shotgun (WGS) entry which is preliminary data.</text>
</comment>
<dbReference type="InterPro" id="IPR013780">
    <property type="entry name" value="Glyco_hydro_b"/>
</dbReference>
<evidence type="ECO:0000256" key="5">
    <source>
        <dbReference type="ARBA" id="ARBA00022801"/>
    </source>
</evidence>
<keyword evidence="14" id="KW-1185">Reference proteome</keyword>
<dbReference type="Gene3D" id="2.60.40.1180">
    <property type="entry name" value="Golgi alpha-mannosidase II"/>
    <property type="match status" value="1"/>
</dbReference>
<dbReference type="GO" id="GO:0006004">
    <property type="term" value="P:fucose metabolic process"/>
    <property type="evidence" value="ECO:0007669"/>
    <property type="project" value="InterPro"/>
</dbReference>
<dbReference type="PANTHER" id="PTHR10030">
    <property type="entry name" value="ALPHA-L-FUCOSIDASE"/>
    <property type="match status" value="1"/>
</dbReference>
<evidence type="ECO:0000256" key="6">
    <source>
        <dbReference type="ARBA" id="ARBA00023180"/>
    </source>
</evidence>
<dbReference type="AlphaFoldDB" id="A0A8K0G3D1"/>
<dbReference type="Proteomes" id="UP000801492">
    <property type="component" value="Unassembled WGS sequence"/>
</dbReference>
<feature type="domain" description="Alpha-L-fucosidase C-terminal" evidence="12">
    <location>
        <begin position="362"/>
        <end position="446"/>
    </location>
</feature>
<evidence type="ECO:0000256" key="2">
    <source>
        <dbReference type="ARBA" id="ARBA00007951"/>
    </source>
</evidence>
<accession>A0A8K0G3D1</accession>
<evidence type="ECO:0000256" key="7">
    <source>
        <dbReference type="ARBA" id="ARBA00023295"/>
    </source>
</evidence>
<dbReference type="EC" id="3.2.1.51" evidence="3"/>
<comment type="function">
    <text evidence="1">Alpha-L-fucosidase is responsible for hydrolyzing the alpha-1,6-linked fucose joined to the reducing-end N-acetylglucosamine of the carbohydrate moieties of glycoproteins.</text>
</comment>
<evidence type="ECO:0000313" key="13">
    <source>
        <dbReference type="EMBL" id="KAF2884218.1"/>
    </source>
</evidence>
<feature type="chain" id="PRO_5035498719" description="Putative alpha-L-fucosidase" evidence="10">
    <location>
        <begin position="20"/>
        <end position="447"/>
    </location>
</feature>
<sequence>MTNPTLAIIVLILCTFSNGAKYKPNWNSLQTRPIPKWYDQAKIGIFIHWGVYSVPSFGSEWFWKHWKDGTDGYKDFMKQNYPPNFTYQDFGRYFTAEFFKPDEWAKQFKKSGAEYVILTTKHHEGFTMWPSTYSFGWNAMDIGPNRDIVAELSTAVRAQNLKFGAYYSLLEWYNPRYLADSNANFTTNNFVADKMYPELLELIETYKPDIIWADGEWTAPDTYWNSTNFLAWLYNESPVKDAVVADDRWGKGSLCKHGGVFTCQDGYNPKTLQKHKFENAVSLDKHSWGFRRNARLEDILSIEELITEVVQTVSCGGNIAINVGPTHYGKIPLIFQQRLSDLGSWLNVNGQSIKKTTPWKYQNDTLNSNVWYTQAKPAVYAISLKWPENNIVELGAVKELFGKHKPKVNLLGVKDQLTYKVTKKTVKITLPDKATVKSKWAYVLKIA</sequence>
<feature type="signal peptide" evidence="10">
    <location>
        <begin position="1"/>
        <end position="19"/>
    </location>
</feature>
<dbReference type="InterPro" id="IPR000933">
    <property type="entry name" value="Glyco_hydro_29"/>
</dbReference>
<dbReference type="GO" id="GO:0004560">
    <property type="term" value="F:alpha-L-fucosidase activity"/>
    <property type="evidence" value="ECO:0007669"/>
    <property type="project" value="UniProtKB-EC"/>
</dbReference>
<evidence type="ECO:0000256" key="1">
    <source>
        <dbReference type="ARBA" id="ARBA00004071"/>
    </source>
</evidence>
<evidence type="ECO:0000256" key="9">
    <source>
        <dbReference type="ARBA" id="ARBA00081661"/>
    </source>
</evidence>
<evidence type="ECO:0000256" key="8">
    <source>
        <dbReference type="ARBA" id="ARBA00074133"/>
    </source>
</evidence>
<evidence type="ECO:0000259" key="12">
    <source>
        <dbReference type="Pfam" id="PF16757"/>
    </source>
</evidence>
<dbReference type="PRINTS" id="PR00741">
    <property type="entry name" value="GLHYDRLASE29"/>
</dbReference>
<dbReference type="InterPro" id="IPR057739">
    <property type="entry name" value="Glyco_hydro_29_N"/>
</dbReference>
<dbReference type="Gene3D" id="3.20.20.80">
    <property type="entry name" value="Glycosidases"/>
    <property type="match status" value="1"/>
</dbReference>
<feature type="domain" description="Glycoside hydrolase family 29 N-terminal" evidence="11">
    <location>
        <begin position="17"/>
        <end position="351"/>
    </location>
</feature>
<evidence type="ECO:0000256" key="3">
    <source>
        <dbReference type="ARBA" id="ARBA00012662"/>
    </source>
</evidence>
<gene>
    <name evidence="13" type="ORF">ILUMI_21953</name>
</gene>
<reference evidence="13" key="1">
    <citation type="submission" date="2019-08" db="EMBL/GenBank/DDBJ databases">
        <title>The genome of the North American firefly Photinus pyralis.</title>
        <authorList>
            <consortium name="Photinus pyralis genome working group"/>
            <person name="Fallon T.R."/>
            <person name="Sander Lower S.E."/>
            <person name="Weng J.-K."/>
        </authorList>
    </citation>
    <scope>NUCLEOTIDE SEQUENCE</scope>
    <source>
        <strain evidence="13">TRF0915ILg1</strain>
        <tissue evidence="13">Whole body</tissue>
    </source>
</reference>
<dbReference type="PIRSF" id="PIRSF001092">
    <property type="entry name" value="Alpha-L-fucosidase"/>
    <property type="match status" value="1"/>
</dbReference>
<dbReference type="GO" id="GO:0005764">
    <property type="term" value="C:lysosome"/>
    <property type="evidence" value="ECO:0007669"/>
    <property type="project" value="TreeGrafter"/>
</dbReference>
<keyword evidence="7 10" id="KW-0326">Glycosidase</keyword>
<dbReference type="GO" id="GO:0016139">
    <property type="term" value="P:glycoside catabolic process"/>
    <property type="evidence" value="ECO:0007669"/>
    <property type="project" value="TreeGrafter"/>
</dbReference>
<dbReference type="FunFam" id="3.20.20.80:FF:000027">
    <property type="entry name" value="Alpha-L-fucosidase"/>
    <property type="match status" value="1"/>
</dbReference>
<comment type="similarity">
    <text evidence="2 10">Belongs to the glycosyl hydrolase 29 family.</text>
</comment>
<evidence type="ECO:0000313" key="14">
    <source>
        <dbReference type="Proteomes" id="UP000801492"/>
    </source>
</evidence>
<dbReference type="Pfam" id="PF16757">
    <property type="entry name" value="Fucosidase_C"/>
    <property type="match status" value="1"/>
</dbReference>
<dbReference type="EMBL" id="VTPC01090213">
    <property type="protein sequence ID" value="KAF2884218.1"/>
    <property type="molecule type" value="Genomic_DNA"/>
</dbReference>
<dbReference type="InterPro" id="IPR016286">
    <property type="entry name" value="FUC_metazoa-typ"/>
</dbReference>